<evidence type="ECO:0000256" key="1">
    <source>
        <dbReference type="ARBA" id="ARBA00004141"/>
    </source>
</evidence>
<comment type="similarity">
    <text evidence="2">Belongs to the autoinducer-2 exporter (AI-2E) (TC 2.A.86) family.</text>
</comment>
<feature type="transmembrane region" description="Helical" evidence="6">
    <location>
        <begin position="216"/>
        <end position="237"/>
    </location>
</feature>
<comment type="caution">
    <text evidence="7">The sequence shown here is derived from an EMBL/GenBank/DDBJ whole genome shotgun (WGS) entry which is preliminary data.</text>
</comment>
<organism evidence="7 8">
    <name type="scientific">Alishewanella maricola</name>
    <dbReference type="NCBI Taxonomy" id="2795740"/>
    <lineage>
        <taxon>Bacteria</taxon>
        <taxon>Pseudomonadati</taxon>
        <taxon>Pseudomonadota</taxon>
        <taxon>Gammaproteobacteria</taxon>
        <taxon>Alteromonadales</taxon>
        <taxon>Alteromonadaceae</taxon>
        <taxon>Alishewanella</taxon>
    </lineage>
</organism>
<sequence length="361" mass="39411">MAKKFNAESRHYILIAALLLALYGSYLLIAPYVGALVLAFVLSLLCFPLHQWIEQKCPGKPNLAASLSCLLLVVVIIVPITIVFMAIVQQGVMFTKQSYSWLNGGGAEQLLQHPYLLQAQTLAAEYLPGDGFTAKSIVEKMTEFASGFSRELLDLSTKLVGDITGFLFGFVLMLFILFFLLRDHDKIVDTLHWVIPLSRSQEEALLTEAKTVARSAVLGSVLTAIAQGIAGGIAMAIVGFPGLFWGTMMAFASFIPAIGTALIWLPATLYLLLTGDWPWAIFLAAWGIIVVGSIDNVLRPILMQGSSNMSTLLIFLSLIGGIQLFGLIGVIYGPIIFALTLVLLRLYTIEFKSFLEKQDNS</sequence>
<evidence type="ECO:0000256" key="2">
    <source>
        <dbReference type="ARBA" id="ARBA00009773"/>
    </source>
</evidence>
<evidence type="ECO:0000256" key="5">
    <source>
        <dbReference type="ARBA" id="ARBA00023136"/>
    </source>
</evidence>
<dbReference type="Proteomes" id="UP000633814">
    <property type="component" value="Unassembled WGS sequence"/>
</dbReference>
<feature type="transmembrane region" description="Helical" evidence="6">
    <location>
        <begin position="163"/>
        <end position="181"/>
    </location>
</feature>
<proteinExistence type="inferred from homology"/>
<accession>A0ABS8C7R4</accession>
<dbReference type="PANTHER" id="PTHR21716:SF4">
    <property type="entry name" value="TRANSMEMBRANE PROTEIN 245"/>
    <property type="match status" value="1"/>
</dbReference>
<reference evidence="7 8" key="1">
    <citation type="submission" date="2021-10" db="EMBL/GenBank/DDBJ databases">
        <title>Alishewanella koreense sp. nov. isolated from seawater of southwestern coast in South Korea and the proposal for the reclassification of Rheinheimera perlucida and Rheinheimera tuosuensis as Arsukibacterium perlucida and Arsukibacterium tuosuensis.</title>
        <authorList>
            <person name="Kim K.H."/>
            <person name="Ruan W."/>
            <person name="Kim K.R."/>
            <person name="Baek J.H."/>
            <person name="Jeon C.O."/>
        </authorList>
    </citation>
    <scope>NUCLEOTIDE SEQUENCE [LARGE SCALE GENOMIC DNA]</scope>
    <source>
        <strain evidence="7 8">16-MA</strain>
    </source>
</reference>
<dbReference type="Pfam" id="PF01594">
    <property type="entry name" value="AI-2E_transport"/>
    <property type="match status" value="1"/>
</dbReference>
<dbReference type="InterPro" id="IPR002549">
    <property type="entry name" value="AI-2E-like"/>
</dbReference>
<feature type="transmembrane region" description="Helical" evidence="6">
    <location>
        <begin position="243"/>
        <end position="265"/>
    </location>
</feature>
<feature type="transmembrane region" description="Helical" evidence="6">
    <location>
        <begin position="65"/>
        <end position="88"/>
    </location>
</feature>
<feature type="transmembrane region" description="Helical" evidence="6">
    <location>
        <begin position="35"/>
        <end position="53"/>
    </location>
</feature>
<name>A0ABS8C7R4_9ALTE</name>
<comment type="subcellular location">
    <subcellularLocation>
        <location evidence="1">Membrane</location>
        <topology evidence="1">Multi-pass membrane protein</topology>
    </subcellularLocation>
</comment>
<feature type="transmembrane region" description="Helical" evidence="6">
    <location>
        <begin position="314"/>
        <end position="347"/>
    </location>
</feature>
<dbReference type="PANTHER" id="PTHR21716">
    <property type="entry name" value="TRANSMEMBRANE PROTEIN"/>
    <property type="match status" value="1"/>
</dbReference>
<keyword evidence="4 6" id="KW-1133">Transmembrane helix</keyword>
<keyword evidence="8" id="KW-1185">Reference proteome</keyword>
<evidence type="ECO:0000313" key="7">
    <source>
        <dbReference type="EMBL" id="MCB5228163.1"/>
    </source>
</evidence>
<evidence type="ECO:0000256" key="4">
    <source>
        <dbReference type="ARBA" id="ARBA00022989"/>
    </source>
</evidence>
<dbReference type="EMBL" id="JAEINI020000015">
    <property type="protein sequence ID" value="MCB5228163.1"/>
    <property type="molecule type" value="Genomic_DNA"/>
</dbReference>
<evidence type="ECO:0000256" key="6">
    <source>
        <dbReference type="SAM" id="Phobius"/>
    </source>
</evidence>
<evidence type="ECO:0000256" key="3">
    <source>
        <dbReference type="ARBA" id="ARBA00022692"/>
    </source>
</evidence>
<keyword evidence="3 6" id="KW-0812">Transmembrane</keyword>
<feature type="transmembrane region" description="Helical" evidence="6">
    <location>
        <begin position="277"/>
        <end position="294"/>
    </location>
</feature>
<keyword evidence="5 6" id="KW-0472">Membrane</keyword>
<gene>
    <name evidence="7" type="ORF">JAO78_015240</name>
</gene>
<feature type="transmembrane region" description="Helical" evidence="6">
    <location>
        <begin position="12"/>
        <end position="29"/>
    </location>
</feature>
<evidence type="ECO:0000313" key="8">
    <source>
        <dbReference type="Proteomes" id="UP000633814"/>
    </source>
</evidence>
<protein>
    <submittedName>
        <fullName evidence="7">AI-2E family transporter</fullName>
    </submittedName>
</protein>
<dbReference type="RefSeq" id="WP_226752225.1">
    <property type="nucleotide sequence ID" value="NZ_JAEINI020000015.1"/>
</dbReference>